<reference evidence="2" key="1">
    <citation type="journal article" date="2023" name="Plant J.">
        <title>The genome of the king protea, Protea cynaroides.</title>
        <authorList>
            <person name="Chang J."/>
            <person name="Duong T.A."/>
            <person name="Schoeman C."/>
            <person name="Ma X."/>
            <person name="Roodt D."/>
            <person name="Barker N."/>
            <person name="Li Z."/>
            <person name="Van de Peer Y."/>
            <person name="Mizrachi E."/>
        </authorList>
    </citation>
    <scope>NUCLEOTIDE SEQUENCE</scope>
    <source>
        <tissue evidence="2">Young leaves</tissue>
    </source>
</reference>
<sequence length="371" mass="42508">MGRKRTRKTGKPVRVGELRPWSELLTEVLELIVSRLCLEDIVRLSCVCKKWQHVARSLYVVNQSPWLLFSPYGDGKFKFLDPSQGKLYSDQIPELKNKYILCSKDGWVLLSDLLCRAILFNPFTKSRINIPGYHASGVDYFALSCGPTSPDSVVFGIESNDAYRGVTITMFYPGDAKCRTDRYQNTDRALFSCGASPVFCNGLFYCLSRFSDKLVGVFDPQKHTWSILPVSPTNLLLRSHQHRVMHLVECKGEVLLVSVSYPDKPFIFKLDLSQMKWVELESLNGATVFISAYSSLSVTDVPRISRNSIYFSKMHCYGKFSHVYSLDDCKYHPFNQWHDMKVILKATVWIEPPKMGHLLFEKPLYMLCMSL</sequence>
<dbReference type="InterPro" id="IPR011043">
    <property type="entry name" value="Gal_Oxase/kelch_b-propeller"/>
</dbReference>
<protein>
    <recommendedName>
        <fullName evidence="1">F-box domain-containing protein</fullName>
    </recommendedName>
</protein>
<dbReference type="Proteomes" id="UP001141806">
    <property type="component" value="Unassembled WGS sequence"/>
</dbReference>
<feature type="domain" description="F-box" evidence="1">
    <location>
        <begin position="24"/>
        <end position="64"/>
    </location>
</feature>
<dbReference type="Pfam" id="PF00646">
    <property type="entry name" value="F-box"/>
    <property type="match status" value="1"/>
</dbReference>
<evidence type="ECO:0000259" key="1">
    <source>
        <dbReference type="SMART" id="SM00256"/>
    </source>
</evidence>
<gene>
    <name evidence="2" type="ORF">NE237_001184</name>
</gene>
<keyword evidence="3" id="KW-1185">Reference proteome</keyword>
<dbReference type="InterPro" id="IPR005174">
    <property type="entry name" value="KIB1-4_b-propeller"/>
</dbReference>
<proteinExistence type="predicted"/>
<dbReference type="PANTHER" id="PTHR33127">
    <property type="entry name" value="TRANSMEMBRANE PROTEIN"/>
    <property type="match status" value="1"/>
</dbReference>
<dbReference type="SMART" id="SM00256">
    <property type="entry name" value="FBOX"/>
    <property type="match status" value="1"/>
</dbReference>
<dbReference type="PANTHER" id="PTHR33127:SF5">
    <property type="entry name" value="TRANSMEMBRANE PROTEIN"/>
    <property type="match status" value="1"/>
</dbReference>
<dbReference type="Pfam" id="PF03478">
    <property type="entry name" value="Beta-prop_KIB1-4"/>
    <property type="match status" value="1"/>
</dbReference>
<dbReference type="CDD" id="cd09917">
    <property type="entry name" value="F-box_SF"/>
    <property type="match status" value="1"/>
</dbReference>
<dbReference type="InterPro" id="IPR036047">
    <property type="entry name" value="F-box-like_dom_sf"/>
</dbReference>
<dbReference type="SUPFAM" id="SSF50965">
    <property type="entry name" value="Galactose oxidase, central domain"/>
    <property type="match status" value="1"/>
</dbReference>
<organism evidence="2 3">
    <name type="scientific">Protea cynaroides</name>
    <dbReference type="NCBI Taxonomy" id="273540"/>
    <lineage>
        <taxon>Eukaryota</taxon>
        <taxon>Viridiplantae</taxon>
        <taxon>Streptophyta</taxon>
        <taxon>Embryophyta</taxon>
        <taxon>Tracheophyta</taxon>
        <taxon>Spermatophyta</taxon>
        <taxon>Magnoliopsida</taxon>
        <taxon>Proteales</taxon>
        <taxon>Proteaceae</taxon>
        <taxon>Protea</taxon>
    </lineage>
</organism>
<accession>A0A9Q0QXV9</accession>
<evidence type="ECO:0000313" key="2">
    <source>
        <dbReference type="EMBL" id="KAJ4976078.1"/>
    </source>
</evidence>
<dbReference type="EMBL" id="JAMYWD010000003">
    <property type="protein sequence ID" value="KAJ4976078.1"/>
    <property type="molecule type" value="Genomic_DNA"/>
</dbReference>
<dbReference type="OrthoDB" id="1863935at2759"/>
<dbReference type="Gene3D" id="1.20.1280.50">
    <property type="match status" value="1"/>
</dbReference>
<evidence type="ECO:0000313" key="3">
    <source>
        <dbReference type="Proteomes" id="UP001141806"/>
    </source>
</evidence>
<name>A0A9Q0QXV9_9MAGN</name>
<dbReference type="InterPro" id="IPR001810">
    <property type="entry name" value="F-box_dom"/>
</dbReference>
<comment type="caution">
    <text evidence="2">The sequence shown here is derived from an EMBL/GenBank/DDBJ whole genome shotgun (WGS) entry which is preliminary data.</text>
</comment>
<dbReference type="AlphaFoldDB" id="A0A9Q0QXV9"/>
<dbReference type="SUPFAM" id="SSF81383">
    <property type="entry name" value="F-box domain"/>
    <property type="match status" value="1"/>
</dbReference>